<dbReference type="GO" id="GO:0016413">
    <property type="term" value="F:O-acetyltransferase activity"/>
    <property type="evidence" value="ECO:0007669"/>
    <property type="project" value="TreeGrafter"/>
</dbReference>
<feature type="transmembrane region" description="Helical" evidence="7">
    <location>
        <begin position="12"/>
        <end position="30"/>
    </location>
</feature>
<keyword evidence="10" id="KW-1185">Reference proteome</keyword>
<dbReference type="PANTHER" id="PTHR40074">
    <property type="entry name" value="O-ACETYLTRANSFERASE WECH"/>
    <property type="match status" value="1"/>
</dbReference>
<protein>
    <recommendedName>
        <fullName evidence="8">Acyltransferase 3 domain-containing protein</fullName>
    </recommendedName>
</protein>
<dbReference type="Proteomes" id="UP000006365">
    <property type="component" value="Chromosome"/>
</dbReference>
<feature type="transmembrane region" description="Helical" evidence="7">
    <location>
        <begin position="163"/>
        <end position="188"/>
    </location>
</feature>
<evidence type="ECO:0000256" key="2">
    <source>
        <dbReference type="ARBA" id="ARBA00007400"/>
    </source>
</evidence>
<feature type="transmembrane region" description="Helical" evidence="7">
    <location>
        <begin position="50"/>
        <end position="75"/>
    </location>
</feature>
<dbReference type="Pfam" id="PF01757">
    <property type="entry name" value="Acyl_transf_3"/>
    <property type="match status" value="1"/>
</dbReference>
<keyword evidence="4 7" id="KW-0812">Transmembrane</keyword>
<feature type="transmembrane region" description="Helical" evidence="7">
    <location>
        <begin position="96"/>
        <end position="117"/>
    </location>
</feature>
<feature type="transmembrane region" description="Helical" evidence="7">
    <location>
        <begin position="227"/>
        <end position="247"/>
    </location>
</feature>
<keyword evidence="6 7" id="KW-0472">Membrane</keyword>
<dbReference type="EMBL" id="CP002364">
    <property type="protein sequence ID" value="ADW18101.1"/>
    <property type="molecule type" value="Genomic_DNA"/>
</dbReference>
<feature type="transmembrane region" description="Helical" evidence="7">
    <location>
        <begin position="194"/>
        <end position="215"/>
    </location>
</feature>
<dbReference type="RefSeq" id="WP_015724641.1">
    <property type="nucleotide sequence ID" value="NC_014972.1"/>
</dbReference>
<dbReference type="InterPro" id="IPR002656">
    <property type="entry name" value="Acyl_transf_3_dom"/>
</dbReference>
<comment type="similarity">
    <text evidence="2">Belongs to the acyltransferase 3 family.</text>
</comment>
<sequence>MIDNESSLRLKLLRFPPIIGVIYIHAYNTVIHYSGGSLGTDQLNALTNWIRILLSEGIARIAVPLFFLMAGYLFFATFHWSRRTYVHKIMTRLRSLLIPFLFWNLAALAFFALAQAIPSIQPYFTGLGKKIAQYGAFDYLNALLGLKGYPIAYHFWFIRDLMLLVLLAPLLAVIVRFVPIPFFIVVYLCWVTDTWPVAMPGAVGVLFFSAGALCGIKGENLFAFDRFAKPIYGLYVPMLVADVIWYHAWFNVYLHRTGLIVGVLAALCVTKPILAWPRLRDALITLGGASFFVYAAHEPLLGIVRLLAFRFIPLDGAYTMLTLYLTIPVLVMALLVGCHRFLARFCPGPLGLITGGR</sequence>
<accession>A0A7U4DPF2</accession>
<evidence type="ECO:0000313" key="9">
    <source>
        <dbReference type="EMBL" id="ADW18101.1"/>
    </source>
</evidence>
<keyword evidence="3" id="KW-1003">Cell membrane</keyword>
<dbReference type="GO" id="GO:0005886">
    <property type="term" value="C:plasma membrane"/>
    <property type="evidence" value="ECO:0007669"/>
    <property type="project" value="UniProtKB-SubCell"/>
</dbReference>
<evidence type="ECO:0000256" key="3">
    <source>
        <dbReference type="ARBA" id="ARBA00022475"/>
    </source>
</evidence>
<reference evidence="9 10" key="1">
    <citation type="journal article" date="2011" name="Stand. Genomic Sci.">
        <title>Complete genome sequence of Desulfobulbus propionicus type strain (1pr3).</title>
        <authorList>
            <person name="Pagani I."/>
            <person name="Lapidus A."/>
            <person name="Nolan M."/>
            <person name="Lucas S."/>
            <person name="Hammon N."/>
            <person name="Deshpande S."/>
            <person name="Cheng J.F."/>
            <person name="Chertkov O."/>
            <person name="Davenport K."/>
            <person name="Tapia R."/>
            <person name="Han C."/>
            <person name="Goodwin L."/>
            <person name="Pitluck S."/>
            <person name="Liolios K."/>
            <person name="Mavromatis K."/>
            <person name="Ivanova N."/>
            <person name="Mikhailova N."/>
            <person name="Pati A."/>
            <person name="Chen A."/>
            <person name="Palaniappan K."/>
            <person name="Land M."/>
            <person name="Hauser L."/>
            <person name="Chang Y.J."/>
            <person name="Jeffries C.D."/>
            <person name="Detter J.C."/>
            <person name="Brambilla E."/>
            <person name="Kannan K.P."/>
            <person name="Djao O.D."/>
            <person name="Rohde M."/>
            <person name="Pukall R."/>
            <person name="Spring S."/>
            <person name="Goker M."/>
            <person name="Sikorski J."/>
            <person name="Woyke T."/>
            <person name="Bristow J."/>
            <person name="Eisen J.A."/>
            <person name="Markowitz V."/>
            <person name="Hugenholtz P."/>
            <person name="Kyrpides N.C."/>
            <person name="Klenk H.P."/>
        </authorList>
    </citation>
    <scope>NUCLEOTIDE SEQUENCE [LARGE SCALE GENOMIC DNA]</scope>
    <source>
        <strain evidence="10">ATCC 33891 / DSM 2032 / 1pr3</strain>
    </source>
</reference>
<dbReference type="PANTHER" id="PTHR40074:SF2">
    <property type="entry name" value="O-ACETYLTRANSFERASE WECH"/>
    <property type="match status" value="1"/>
</dbReference>
<evidence type="ECO:0000256" key="1">
    <source>
        <dbReference type="ARBA" id="ARBA00004651"/>
    </source>
</evidence>
<feature type="transmembrane region" description="Helical" evidence="7">
    <location>
        <begin position="282"/>
        <end position="304"/>
    </location>
</feature>
<evidence type="ECO:0000259" key="8">
    <source>
        <dbReference type="Pfam" id="PF01757"/>
    </source>
</evidence>
<dbReference type="KEGG" id="dpr:Despr_1953"/>
<feature type="transmembrane region" description="Helical" evidence="7">
    <location>
        <begin position="137"/>
        <end position="156"/>
    </location>
</feature>
<gene>
    <name evidence="9" type="ordered locus">Despr_1953</name>
</gene>
<keyword evidence="5 7" id="KW-1133">Transmembrane helix</keyword>
<evidence type="ECO:0000256" key="7">
    <source>
        <dbReference type="SAM" id="Phobius"/>
    </source>
</evidence>
<dbReference type="AlphaFoldDB" id="A0A7U4DPF2"/>
<evidence type="ECO:0000256" key="6">
    <source>
        <dbReference type="ARBA" id="ARBA00023136"/>
    </source>
</evidence>
<comment type="subcellular location">
    <subcellularLocation>
        <location evidence="1">Cell membrane</location>
        <topology evidence="1">Multi-pass membrane protein</topology>
    </subcellularLocation>
</comment>
<evidence type="ECO:0000256" key="5">
    <source>
        <dbReference type="ARBA" id="ARBA00022989"/>
    </source>
</evidence>
<feature type="domain" description="Acyltransferase 3" evidence="8">
    <location>
        <begin position="11"/>
        <end position="335"/>
    </location>
</feature>
<feature type="transmembrane region" description="Helical" evidence="7">
    <location>
        <begin position="253"/>
        <end position="270"/>
    </location>
</feature>
<feature type="transmembrane region" description="Helical" evidence="7">
    <location>
        <begin position="316"/>
        <end position="336"/>
    </location>
</feature>
<organism evidence="9 10">
    <name type="scientific">Desulfobulbus propionicus (strain ATCC 33891 / DSM 2032 / VKM B-1956 / 1pr3)</name>
    <dbReference type="NCBI Taxonomy" id="577650"/>
    <lineage>
        <taxon>Bacteria</taxon>
        <taxon>Pseudomonadati</taxon>
        <taxon>Thermodesulfobacteriota</taxon>
        <taxon>Desulfobulbia</taxon>
        <taxon>Desulfobulbales</taxon>
        <taxon>Desulfobulbaceae</taxon>
        <taxon>Desulfobulbus</taxon>
    </lineage>
</organism>
<evidence type="ECO:0000256" key="4">
    <source>
        <dbReference type="ARBA" id="ARBA00022692"/>
    </source>
</evidence>
<proteinExistence type="inferred from homology"/>
<evidence type="ECO:0000313" key="10">
    <source>
        <dbReference type="Proteomes" id="UP000006365"/>
    </source>
</evidence>
<dbReference type="GO" id="GO:0009246">
    <property type="term" value="P:enterobacterial common antigen biosynthetic process"/>
    <property type="evidence" value="ECO:0007669"/>
    <property type="project" value="TreeGrafter"/>
</dbReference>
<name>A0A7U4DPF2_DESPD</name>